<gene>
    <name evidence="3" type="ORF">mv_R884</name>
</gene>
<dbReference type="InterPro" id="IPR036770">
    <property type="entry name" value="Ankyrin_rpt-contain_sf"/>
</dbReference>
<organism evidence="3">
    <name type="scientific">Moumouvirus sp. 'Monve'</name>
    <dbReference type="NCBI Taxonomy" id="1128131"/>
    <lineage>
        <taxon>Viruses</taxon>
        <taxon>Varidnaviria</taxon>
        <taxon>Bamfordvirae</taxon>
        <taxon>Nucleocytoviricota</taxon>
        <taxon>Megaviricetes</taxon>
        <taxon>Imitervirales</taxon>
        <taxon>Mimiviridae</taxon>
        <taxon>Megamimivirinae</taxon>
        <taxon>Moumouvirus</taxon>
    </lineage>
</organism>
<keyword evidence="1" id="KW-0677">Repeat</keyword>
<proteinExistence type="predicted"/>
<protein>
    <submittedName>
        <fullName evidence="3">Putative ankyrin repeat protein</fullName>
    </submittedName>
</protein>
<dbReference type="SMART" id="SM00248">
    <property type="entry name" value="ANK"/>
    <property type="match status" value="4"/>
</dbReference>
<keyword evidence="2" id="KW-0040">ANK repeat</keyword>
<evidence type="ECO:0000256" key="2">
    <source>
        <dbReference type="ARBA" id="ARBA00023043"/>
    </source>
</evidence>
<reference evidence="3" key="1">
    <citation type="submission" date="2011-10" db="EMBL/GenBank/DDBJ databases">
        <title>Provirophages and transpovirons: unique mobilome of giant viruses.</title>
        <authorList>
            <person name="Desnues C."/>
            <person name="LaScola B."/>
            <person name="Yutin N."/>
            <person name="Fournous G."/>
            <person name="Koonin E."/>
            <person name="Raoult D."/>
        </authorList>
    </citation>
    <scope>NUCLEOTIDE SEQUENCE</scope>
    <source>
        <strain evidence="3">Mv13-mv</strain>
    </source>
</reference>
<dbReference type="InterPro" id="IPR002110">
    <property type="entry name" value="Ankyrin_rpt"/>
</dbReference>
<evidence type="ECO:0000313" key="3">
    <source>
        <dbReference type="EMBL" id="AEX63086.1"/>
    </source>
</evidence>
<dbReference type="EMBL" id="JN885999">
    <property type="protein sequence ID" value="AEX63086.1"/>
    <property type="molecule type" value="Genomic_DNA"/>
</dbReference>
<evidence type="ECO:0000256" key="1">
    <source>
        <dbReference type="ARBA" id="ARBA00022737"/>
    </source>
</evidence>
<dbReference type="Gene3D" id="1.25.40.20">
    <property type="entry name" value="Ankyrin repeat-containing domain"/>
    <property type="match status" value="1"/>
</dbReference>
<sequence>MVTPSQNFLNDKILSIDILLNLNELNNSELDEFISDKLNVMTALYFYCKLDMFDNLSYILNIIANHTQLYQYVKNSKEINEFLCLACDNNYYNIVKILLEFGADCNYLDGKSLLIAIQNNNINIVELLLKHGIDVNNINNKILETCCINNNFEIFDLFIKNGTYLLNSYQNLLNLCFEHKSAECGKLLIKYGNDNIDSHTFNNFKIFDEEDFLNFSDGDN</sequence>
<name>H2EF21_9VIRU</name>
<accession>H2EF21</accession>
<dbReference type="Pfam" id="PF12796">
    <property type="entry name" value="Ank_2"/>
    <property type="match status" value="1"/>
</dbReference>
<dbReference type="PANTHER" id="PTHR24198:SF165">
    <property type="entry name" value="ANKYRIN REPEAT-CONTAINING PROTEIN-RELATED"/>
    <property type="match status" value="1"/>
</dbReference>
<dbReference type="PANTHER" id="PTHR24198">
    <property type="entry name" value="ANKYRIN REPEAT AND PROTEIN KINASE DOMAIN-CONTAINING PROTEIN"/>
    <property type="match status" value="1"/>
</dbReference>
<dbReference type="SUPFAM" id="SSF48403">
    <property type="entry name" value="Ankyrin repeat"/>
    <property type="match status" value="1"/>
</dbReference>
<dbReference type="PROSITE" id="PS50088">
    <property type="entry name" value="ANK_REPEAT"/>
    <property type="match status" value="1"/>
</dbReference>